<dbReference type="InterPro" id="IPR012515">
    <property type="entry name" value="Antimicrobial12"/>
</dbReference>
<evidence type="ECO:0000313" key="7">
    <source>
        <dbReference type="Ensembl" id="ENSXCOP00000025453.1"/>
    </source>
</evidence>
<evidence type="ECO:0000256" key="5">
    <source>
        <dbReference type="ARBA" id="ARBA00023022"/>
    </source>
</evidence>
<sequence length="79" mass="9348">MKLAGVFLVLSMVVLMAEPGEAFFRHFVRRIWQLCLKYSIIYHKQILYISIEYNLTNTKWYITKPETGHGKNKKKSNPD</sequence>
<dbReference type="GO" id="GO:0042742">
    <property type="term" value="P:defense response to bacterium"/>
    <property type="evidence" value="ECO:0007669"/>
    <property type="project" value="UniProtKB-KW"/>
</dbReference>
<keyword evidence="4" id="KW-0929">Antimicrobial</keyword>
<proteinExistence type="inferred from homology"/>
<dbReference type="Ensembl" id="ENSXCOT00000025760.1">
    <property type="protein sequence ID" value="ENSXCOP00000025453.1"/>
    <property type="gene ID" value="ENSXCOG00000019016.1"/>
</dbReference>
<feature type="signal peptide" evidence="6">
    <location>
        <begin position="1"/>
        <end position="22"/>
    </location>
</feature>
<dbReference type="AlphaFoldDB" id="A0A3B5MNU7"/>
<evidence type="ECO:0000256" key="3">
    <source>
        <dbReference type="ARBA" id="ARBA00022525"/>
    </source>
</evidence>
<feature type="chain" id="PRO_5017306936" evidence="6">
    <location>
        <begin position="23"/>
        <end position="79"/>
    </location>
</feature>
<keyword evidence="6" id="KW-0732">Signal</keyword>
<dbReference type="Pfam" id="PF08107">
    <property type="entry name" value="Antimicrobial12"/>
    <property type="match status" value="1"/>
</dbReference>
<evidence type="ECO:0000256" key="6">
    <source>
        <dbReference type="SAM" id="SignalP"/>
    </source>
</evidence>
<keyword evidence="5" id="KW-0044">Antibiotic</keyword>
<reference evidence="7" key="2">
    <citation type="submission" date="2025-09" db="UniProtKB">
        <authorList>
            <consortium name="Ensembl"/>
        </authorList>
    </citation>
    <scope>IDENTIFICATION</scope>
</reference>
<keyword evidence="3" id="KW-0964">Secreted</keyword>
<protein>
    <submittedName>
        <fullName evidence="7">Uncharacterized protein</fullName>
    </submittedName>
</protein>
<evidence type="ECO:0000256" key="1">
    <source>
        <dbReference type="ARBA" id="ARBA00004613"/>
    </source>
</evidence>
<comment type="subcellular location">
    <subcellularLocation>
        <location evidence="1">Secreted</location>
    </subcellularLocation>
</comment>
<reference evidence="7" key="1">
    <citation type="submission" date="2025-08" db="UniProtKB">
        <authorList>
            <consortium name="Ensembl"/>
        </authorList>
    </citation>
    <scope>IDENTIFICATION</scope>
</reference>
<organism evidence="7 8">
    <name type="scientific">Xiphophorus couchianus</name>
    <name type="common">Monterrey platyfish</name>
    <dbReference type="NCBI Taxonomy" id="32473"/>
    <lineage>
        <taxon>Eukaryota</taxon>
        <taxon>Metazoa</taxon>
        <taxon>Chordata</taxon>
        <taxon>Craniata</taxon>
        <taxon>Vertebrata</taxon>
        <taxon>Euteleostomi</taxon>
        <taxon>Actinopterygii</taxon>
        <taxon>Neopterygii</taxon>
        <taxon>Teleostei</taxon>
        <taxon>Neoteleostei</taxon>
        <taxon>Acanthomorphata</taxon>
        <taxon>Ovalentaria</taxon>
        <taxon>Atherinomorphae</taxon>
        <taxon>Cyprinodontiformes</taxon>
        <taxon>Poeciliidae</taxon>
        <taxon>Poeciliinae</taxon>
        <taxon>Xiphophorus</taxon>
    </lineage>
</organism>
<comment type="similarity">
    <text evidence="2">Belongs to the pleurocidin family.</text>
</comment>
<keyword evidence="8" id="KW-1185">Reference proteome</keyword>
<evidence type="ECO:0000256" key="4">
    <source>
        <dbReference type="ARBA" id="ARBA00022529"/>
    </source>
</evidence>
<accession>A0A3B5MNU7</accession>
<dbReference type="GO" id="GO:0005576">
    <property type="term" value="C:extracellular region"/>
    <property type="evidence" value="ECO:0007669"/>
    <property type="project" value="UniProtKB-SubCell"/>
</dbReference>
<evidence type="ECO:0000256" key="2">
    <source>
        <dbReference type="ARBA" id="ARBA00007419"/>
    </source>
</evidence>
<evidence type="ECO:0000313" key="8">
    <source>
        <dbReference type="Proteomes" id="UP000261380"/>
    </source>
</evidence>
<name>A0A3B5MNU7_9TELE</name>
<dbReference type="Proteomes" id="UP000261380">
    <property type="component" value="Unplaced"/>
</dbReference>